<dbReference type="Proteomes" id="UP001063166">
    <property type="component" value="Unassembled WGS sequence"/>
</dbReference>
<dbReference type="FunFam" id="2.40.70.10:FF:000004">
    <property type="entry name" value="Pepsin A"/>
    <property type="match status" value="1"/>
</dbReference>
<keyword evidence="3 9" id="KW-0064">Aspartyl protease</keyword>
<evidence type="ECO:0000313" key="13">
    <source>
        <dbReference type="Proteomes" id="UP001063166"/>
    </source>
</evidence>
<comment type="caution">
    <text evidence="12">The sequence shown here is derived from an EMBL/GenBank/DDBJ whole genome shotgun (WGS) entry which is preliminary data.</text>
</comment>
<sequence>MFSVFCAPFVLGLLSVVSAGGVHKLKLNKVSTTSTDLALEIAYLAERYATPPLLGAGGVGRRAPPSPYPCGGHPVRLGSFMNAQYFADISLGTPPQSFKVILDTGSSSLWVPSAQCKAAPCQSHRKYNSATSSTSRANGTKFSIKYGSGLVQGFFTRDVLKIGDLTVRDQTFAEAMQATGRTFEVGKFDGILGLAYDTIAVNGATPPFYNMLKQGLLDRPMFSFRIGPSEKDPGEAVFGGIDPTAYKGKITYAPVRRKAYWEVELEQVTFLDTTVTLNNTGAAIDTGTSLLVMPVSIAMLFNTKIGGTKTPGGLYVVPCEKVSSLPVLTFWLDNTAYSLTGKDYIFFDKPTGVCVSSFTGADIDLPTGSVWVLGDVFLRKYFTVYDLGRDAVGFALSR</sequence>
<dbReference type="EMBL" id="BRPK01000011">
    <property type="protein sequence ID" value="GLB42265.1"/>
    <property type="molecule type" value="Genomic_DNA"/>
</dbReference>
<evidence type="ECO:0000256" key="1">
    <source>
        <dbReference type="ARBA" id="ARBA00007447"/>
    </source>
</evidence>
<feature type="disulfide bond" evidence="8">
    <location>
        <begin position="116"/>
        <end position="121"/>
    </location>
</feature>
<protein>
    <submittedName>
        <fullName evidence="12">Aspartic peptidase A1</fullName>
    </submittedName>
</protein>
<gene>
    <name evidence="12" type="primary">1-Apr</name>
    <name evidence="12" type="ORF">LshimejAT787_1102800</name>
</gene>
<dbReference type="Pfam" id="PF00026">
    <property type="entry name" value="Asp"/>
    <property type="match status" value="1"/>
</dbReference>
<dbReference type="PANTHER" id="PTHR47966:SF51">
    <property type="entry name" value="BETA-SITE APP-CLEAVING ENZYME, ISOFORM A-RELATED"/>
    <property type="match status" value="1"/>
</dbReference>
<reference evidence="12" key="1">
    <citation type="submission" date="2022-07" db="EMBL/GenBank/DDBJ databases">
        <title>The genome of Lyophyllum shimeji provides insight into the initial evolution of ectomycorrhizal fungal genome.</title>
        <authorList>
            <person name="Kobayashi Y."/>
            <person name="Shibata T."/>
            <person name="Hirakawa H."/>
            <person name="Shigenobu S."/>
            <person name="Nishiyama T."/>
            <person name="Yamada A."/>
            <person name="Hasebe M."/>
            <person name="Kawaguchi M."/>
        </authorList>
    </citation>
    <scope>NUCLEOTIDE SEQUENCE</scope>
    <source>
        <strain evidence="12">AT787</strain>
    </source>
</reference>
<keyword evidence="5 8" id="KW-1015">Disulfide bond</keyword>
<dbReference type="InterPro" id="IPR021109">
    <property type="entry name" value="Peptidase_aspartic_dom_sf"/>
</dbReference>
<evidence type="ECO:0000256" key="3">
    <source>
        <dbReference type="ARBA" id="ARBA00022750"/>
    </source>
</evidence>
<comment type="similarity">
    <text evidence="1 9">Belongs to the peptidase A1 family.</text>
</comment>
<feature type="chain" id="PRO_5040511697" evidence="10">
    <location>
        <begin position="20"/>
        <end position="398"/>
    </location>
</feature>
<dbReference type="PANTHER" id="PTHR47966">
    <property type="entry name" value="BETA-SITE APP-CLEAVING ENZYME, ISOFORM A-RELATED"/>
    <property type="match status" value="1"/>
</dbReference>
<feature type="signal peptide" evidence="10">
    <location>
        <begin position="1"/>
        <end position="19"/>
    </location>
</feature>
<dbReference type="InterPro" id="IPR033121">
    <property type="entry name" value="PEPTIDASE_A1"/>
</dbReference>
<dbReference type="Gene3D" id="2.40.70.10">
    <property type="entry name" value="Acid Proteases"/>
    <property type="match status" value="2"/>
</dbReference>
<evidence type="ECO:0000256" key="7">
    <source>
        <dbReference type="PIRSR" id="PIRSR601461-1"/>
    </source>
</evidence>
<dbReference type="PRINTS" id="PR00792">
    <property type="entry name" value="PEPSIN"/>
</dbReference>
<dbReference type="AlphaFoldDB" id="A0A9P3USB4"/>
<organism evidence="12 13">
    <name type="scientific">Lyophyllum shimeji</name>
    <name type="common">Hon-shimeji</name>
    <name type="synonym">Tricholoma shimeji</name>
    <dbReference type="NCBI Taxonomy" id="47721"/>
    <lineage>
        <taxon>Eukaryota</taxon>
        <taxon>Fungi</taxon>
        <taxon>Dikarya</taxon>
        <taxon>Basidiomycota</taxon>
        <taxon>Agaricomycotina</taxon>
        <taxon>Agaricomycetes</taxon>
        <taxon>Agaricomycetidae</taxon>
        <taxon>Agaricales</taxon>
        <taxon>Tricholomatineae</taxon>
        <taxon>Lyophyllaceae</taxon>
        <taxon>Lyophyllum</taxon>
    </lineage>
</organism>
<evidence type="ECO:0000256" key="10">
    <source>
        <dbReference type="SAM" id="SignalP"/>
    </source>
</evidence>
<evidence type="ECO:0000256" key="8">
    <source>
        <dbReference type="PIRSR" id="PIRSR601461-2"/>
    </source>
</evidence>
<evidence type="ECO:0000256" key="5">
    <source>
        <dbReference type="ARBA" id="ARBA00023157"/>
    </source>
</evidence>
<dbReference type="FunFam" id="2.40.70.10:FF:000002">
    <property type="entry name" value="Vacuolar aspartic proteinase"/>
    <property type="match status" value="1"/>
</dbReference>
<dbReference type="PROSITE" id="PS51767">
    <property type="entry name" value="PEPTIDASE_A1"/>
    <property type="match status" value="1"/>
</dbReference>
<dbReference type="InterPro" id="IPR001461">
    <property type="entry name" value="Aspartic_peptidase_A1"/>
</dbReference>
<feature type="domain" description="Peptidase A1" evidence="11">
    <location>
        <begin position="85"/>
        <end position="395"/>
    </location>
</feature>
<proteinExistence type="inferred from homology"/>
<feature type="active site" evidence="7">
    <location>
        <position position="285"/>
    </location>
</feature>
<evidence type="ECO:0000313" key="12">
    <source>
        <dbReference type="EMBL" id="GLB42265.1"/>
    </source>
</evidence>
<evidence type="ECO:0000256" key="6">
    <source>
        <dbReference type="ARBA" id="ARBA00023180"/>
    </source>
</evidence>
<name>A0A9P3USB4_LYOSH</name>
<dbReference type="GO" id="GO:0006508">
    <property type="term" value="P:proteolysis"/>
    <property type="evidence" value="ECO:0007669"/>
    <property type="project" value="UniProtKB-KW"/>
</dbReference>
<dbReference type="InterPro" id="IPR001969">
    <property type="entry name" value="Aspartic_peptidase_AS"/>
</dbReference>
<evidence type="ECO:0000256" key="9">
    <source>
        <dbReference type="RuleBase" id="RU000454"/>
    </source>
</evidence>
<accession>A0A9P3USB4</accession>
<evidence type="ECO:0000256" key="4">
    <source>
        <dbReference type="ARBA" id="ARBA00022801"/>
    </source>
</evidence>
<evidence type="ECO:0000256" key="2">
    <source>
        <dbReference type="ARBA" id="ARBA00022670"/>
    </source>
</evidence>
<keyword evidence="4 9" id="KW-0378">Hydrolase</keyword>
<keyword evidence="10" id="KW-0732">Signal</keyword>
<feature type="active site" evidence="7">
    <location>
        <position position="103"/>
    </location>
</feature>
<dbReference type="SUPFAM" id="SSF50630">
    <property type="entry name" value="Acid proteases"/>
    <property type="match status" value="1"/>
</dbReference>
<evidence type="ECO:0000259" key="11">
    <source>
        <dbReference type="PROSITE" id="PS51767"/>
    </source>
</evidence>
<dbReference type="PROSITE" id="PS00141">
    <property type="entry name" value="ASP_PROTEASE"/>
    <property type="match status" value="2"/>
</dbReference>
<dbReference type="OrthoDB" id="771136at2759"/>
<keyword evidence="2 9" id="KW-0645">Protease</keyword>
<keyword evidence="6" id="KW-0325">Glycoprotein</keyword>
<dbReference type="GO" id="GO:0004190">
    <property type="term" value="F:aspartic-type endopeptidase activity"/>
    <property type="evidence" value="ECO:0007669"/>
    <property type="project" value="UniProtKB-KW"/>
</dbReference>
<keyword evidence="13" id="KW-1185">Reference proteome</keyword>